<comment type="caution">
    <text evidence="4">The sequence shown here is derived from an EMBL/GenBank/DDBJ whole genome shotgun (WGS) entry which is preliminary data.</text>
</comment>
<proteinExistence type="predicted"/>
<organism evidence="4">
    <name type="scientific">marine sediment metagenome</name>
    <dbReference type="NCBI Taxonomy" id="412755"/>
    <lineage>
        <taxon>unclassified sequences</taxon>
        <taxon>metagenomes</taxon>
        <taxon>ecological metagenomes</taxon>
    </lineage>
</organism>
<feature type="compositionally biased region" description="Basic and acidic residues" evidence="2">
    <location>
        <begin position="1"/>
        <end position="17"/>
    </location>
</feature>
<name>A0A0F9MDE2_9ZZZZ</name>
<dbReference type="InterPro" id="IPR020084">
    <property type="entry name" value="NUDIX_hydrolase_CS"/>
</dbReference>
<dbReference type="EMBL" id="LAZR01004986">
    <property type="protein sequence ID" value="KKN03874.1"/>
    <property type="molecule type" value="Genomic_DNA"/>
</dbReference>
<dbReference type="GO" id="GO:0016787">
    <property type="term" value="F:hydrolase activity"/>
    <property type="evidence" value="ECO:0007669"/>
    <property type="project" value="UniProtKB-KW"/>
</dbReference>
<dbReference type="PROSITE" id="PS51462">
    <property type="entry name" value="NUDIX"/>
    <property type="match status" value="1"/>
</dbReference>
<dbReference type="PROSITE" id="PS00893">
    <property type="entry name" value="NUDIX_BOX"/>
    <property type="match status" value="1"/>
</dbReference>
<reference evidence="4" key="1">
    <citation type="journal article" date="2015" name="Nature">
        <title>Complex archaea that bridge the gap between prokaryotes and eukaryotes.</title>
        <authorList>
            <person name="Spang A."/>
            <person name="Saw J.H."/>
            <person name="Jorgensen S.L."/>
            <person name="Zaremba-Niedzwiedzka K."/>
            <person name="Martijn J."/>
            <person name="Lind A.E."/>
            <person name="van Eijk R."/>
            <person name="Schleper C."/>
            <person name="Guy L."/>
            <person name="Ettema T.J."/>
        </authorList>
    </citation>
    <scope>NUCLEOTIDE SEQUENCE</scope>
</reference>
<sequence>MAKAKSESELAAERREVATVAEIGEAPPSEPTFEPELGEGPPPPVVTEPTPTPEPSPEVETEVISVTSGEDTFIVKQNGIQKTLTTAEIEAVGGVIPVALKRESVLHEIGVSQGMQARREKEAEFARQDVATILGGREGISQEAAEATLARYRANPNADEFKTIAAGGSITLDQKAQLAEDASVSFNRRNEFFKSHIQVGLNVSGDKQYVAKVDADRIKATNPDLYDVLISSGLKAYESRITGIETTTVNKRLREFAESSQNYENQLQVFENQLEFMPEEFKAAYRTGGFDAYDKAIKEWESKNLILGDYSIPISSWNELPPEYQSLAIRQGVPEINKLIENDRKQIEIINAELEKQRFTQDEALRKLSSMGYAVEKPELYRAVKEYNIWEYINDNPNLESVQLLSDAGFSPETIDKAREYVNELQSTITKMDDALSLAMIKESGGMAGVDPNALSRALRNADIPLVEGSGVSTWRQLSDKEKEKIIVEYTNDPSSRNVAASIAAGYQDLVSGIKEDLVTATETIQPTSLRGAVRAGGQFANTAMFIVPMMAAGVADAVIENLTAERDYSQLEWQDLRTGEVITNEQYQALSGGEEQDQYALTSKAIDMMPLLALPPLFALGMKEFVVGAVKKIPKGGVATGEGLAEAALILLPFGKYAKARVKNVVARVRPDTLTGNALALTTDVGRVELPKGMPEMAARQLLEDVETAQLTGKVLKERLNAYSDVAKGIPDNLLELVEITKDPIKGTTDIVFKSADGNVVGHVSGFQRIMNDVIYHATGDTVKVMGDVKGRGYFEVVAEEGRHPVMYYSPQVAQSFMYRTPGQSPGVVAVRLTPDMWKQLPKEVLDSPTASIMRDKLFELAEKGQLEPGVYPLNKGYGRPLTFENEVVIAPGTKFYPAKSTWYAPDTTGAPMTRFQSNLNYSGKEGRNISVGDSLPMYWFGTEQAIAKGMGVPSVIDMYAGKLLGDLTLIRQWLPWNIRIRGKAPETLEGVSSPNPLYSTFQQFKLKVRPEDTGAGRVSGIIYNENGQVLLTRTQGANHYDLPGGGTLRREGINKAITREVYEETGLKPTYIEHIDTINSTFTPKGTPRKFQIFEIESKGKPSFGREIAEHIWWDGKSTLNHPISPFTRTAITRSIERANVIDNLTVAQVIADATKRAKEKAKMGGSEDVALVNELKLVSDAVDYSVLPYKSMINEKALALSALVVGETIYHNEIPKELMDKVGENRVVVSSGLVDADNLKTMEIPERPAYIAEKARVSDVVEEGIPTFGGLEIAESLEATEPIELFESIEPSEPLEPLEPTEPFEPTEPIEPVEPTEPLEPLEGLEPLEPTEPIEPAEPLEPTEPIEPIEGIELIDIPEITVPPEPIAPPLPPPRREPRREEEVELPRGSVAWIQGRPEGGPMFKLITPPYRQEDLTTLRDAPAGYVDEGFTGEGSAFKSLQILGGEPSSDIRDIDLGWTRINIKVGGEKPVIEYVHDVEANVGERSRTVGMGKGQIPIEAWEDAKAKGTSFEDFVNTYAGEEAAAQTPDIADEVISPSEISSSGADTGRNASQSLRRQAALDDIFNVEEEEELYGKIKKKRLEGDVDDTPWWDKSPFYPTKNGGKSPAVSTGGNTYYGRELLPPDLSSEL</sequence>
<feature type="region of interest" description="Disordered" evidence="2">
    <location>
        <begin position="1"/>
        <end position="58"/>
    </location>
</feature>
<feature type="compositionally biased region" description="Polar residues" evidence="2">
    <location>
        <begin position="1542"/>
        <end position="1558"/>
    </location>
</feature>
<dbReference type="PANTHER" id="PTHR43736">
    <property type="entry name" value="ADP-RIBOSE PYROPHOSPHATASE"/>
    <property type="match status" value="1"/>
</dbReference>
<feature type="domain" description="Nudix hydrolase" evidence="3">
    <location>
        <begin position="1015"/>
        <end position="1139"/>
    </location>
</feature>
<feature type="compositionally biased region" description="Pro residues" evidence="2">
    <location>
        <begin position="40"/>
        <end position="56"/>
    </location>
</feature>
<evidence type="ECO:0000313" key="4">
    <source>
        <dbReference type="EMBL" id="KKN03874.1"/>
    </source>
</evidence>
<evidence type="ECO:0000259" key="3">
    <source>
        <dbReference type="PROSITE" id="PS51462"/>
    </source>
</evidence>
<evidence type="ECO:0000256" key="2">
    <source>
        <dbReference type="SAM" id="MobiDB-lite"/>
    </source>
</evidence>
<dbReference type="PANTHER" id="PTHR43736:SF1">
    <property type="entry name" value="DIHYDRONEOPTERIN TRIPHOSPHATE DIPHOSPHATASE"/>
    <property type="match status" value="1"/>
</dbReference>
<feature type="compositionally biased region" description="Basic and acidic residues" evidence="2">
    <location>
        <begin position="1377"/>
        <end position="1386"/>
    </location>
</feature>
<feature type="region of interest" description="Disordered" evidence="2">
    <location>
        <begin position="1601"/>
        <end position="1634"/>
    </location>
</feature>
<feature type="region of interest" description="Disordered" evidence="2">
    <location>
        <begin position="1291"/>
        <end position="1336"/>
    </location>
</feature>
<dbReference type="SUPFAM" id="SSF55811">
    <property type="entry name" value="Nudix"/>
    <property type="match status" value="1"/>
</dbReference>
<dbReference type="Gene3D" id="3.90.79.10">
    <property type="entry name" value="Nucleoside Triphosphate Pyrophosphohydrolase"/>
    <property type="match status" value="1"/>
</dbReference>
<gene>
    <name evidence="4" type="ORF">LCGC14_1103340</name>
</gene>
<dbReference type="InterPro" id="IPR015797">
    <property type="entry name" value="NUDIX_hydrolase-like_dom_sf"/>
</dbReference>
<dbReference type="InterPro" id="IPR000086">
    <property type="entry name" value="NUDIX_hydrolase_dom"/>
</dbReference>
<feature type="compositionally biased region" description="Low complexity" evidence="2">
    <location>
        <begin position="1322"/>
        <end position="1331"/>
    </location>
</feature>
<evidence type="ECO:0000256" key="1">
    <source>
        <dbReference type="ARBA" id="ARBA00022801"/>
    </source>
</evidence>
<keyword evidence="1" id="KW-0378">Hydrolase</keyword>
<feature type="compositionally biased region" description="Pro residues" evidence="2">
    <location>
        <begin position="1367"/>
        <end position="1376"/>
    </location>
</feature>
<accession>A0A0F9MDE2</accession>
<dbReference type="Pfam" id="PF00293">
    <property type="entry name" value="NUDIX"/>
    <property type="match status" value="1"/>
</dbReference>
<dbReference type="CDD" id="cd02883">
    <property type="entry name" value="NUDIX_Hydrolase"/>
    <property type="match status" value="1"/>
</dbReference>
<feature type="region of interest" description="Disordered" evidence="2">
    <location>
        <begin position="1529"/>
        <end position="1558"/>
    </location>
</feature>
<protein>
    <recommendedName>
        <fullName evidence="3">Nudix hydrolase domain-containing protein</fullName>
    </recommendedName>
</protein>
<feature type="region of interest" description="Disordered" evidence="2">
    <location>
        <begin position="1367"/>
        <end position="1386"/>
    </location>
</feature>